<dbReference type="SUPFAM" id="SSF53448">
    <property type="entry name" value="Nucleotide-diphospho-sugar transferases"/>
    <property type="match status" value="1"/>
</dbReference>
<sequence length="253" mass="28673">MDKNIVIVLAGGVGSRTGLDRPKQFVEVLGKPILAYTCDIFQKNQEIDAIEIVCHRDWIDYCQNMVKENDISKVKWIVEGGETFQYSVMNGIRHLVKLVDDGEISLNDNVYIQYGGAPFTSQKIVSAVIKMTKEKGSAVTATPCYQLLGSRDSEDTSQKFVDRDKYIQIACPQGFRFEYLLDIYQRAENKGIVDKTEPHTTSLMYALGDNVNYAYGDQTNIKITTKEDIKLFEGYALMKKLSDKGEFKCQQKN</sequence>
<dbReference type="Gene3D" id="3.90.550.10">
    <property type="entry name" value="Spore Coat Polysaccharide Biosynthesis Protein SpsA, Chain A"/>
    <property type="match status" value="1"/>
</dbReference>
<comment type="caution">
    <text evidence="3">The sequence shown here is derived from an EMBL/GenBank/DDBJ whole genome shotgun (WGS) entry which is preliminary data.</text>
</comment>
<evidence type="ECO:0000313" key="3">
    <source>
        <dbReference type="EMBL" id="MSA67831.1"/>
    </source>
</evidence>
<dbReference type="GO" id="GO:0070567">
    <property type="term" value="F:cytidylyltransferase activity"/>
    <property type="evidence" value="ECO:0007669"/>
    <property type="project" value="InterPro"/>
</dbReference>
<proteinExistence type="predicted"/>
<accession>A0A6A8H6L4</accession>
<dbReference type="AlphaFoldDB" id="A0A6A8H6L4"/>
<dbReference type="PANTHER" id="PTHR43015">
    <property type="entry name" value="D-RIBITOL-5-PHOSPHATE CYTIDYLYLTRANSFERASE"/>
    <property type="match status" value="1"/>
</dbReference>
<dbReference type="Pfam" id="PF01128">
    <property type="entry name" value="IspD"/>
    <property type="match status" value="1"/>
</dbReference>
<dbReference type="InterPro" id="IPR034683">
    <property type="entry name" value="IspD/TarI"/>
</dbReference>
<gene>
    <name evidence="3" type="ORF">GKC89_01650</name>
</gene>
<protein>
    <submittedName>
        <fullName evidence="3">NTP transferase domain-containing protein</fullName>
    </submittedName>
</protein>
<dbReference type="PANTHER" id="PTHR43015:SF1">
    <property type="entry name" value="D-RIBITOL-5-PHOSPHATE CYTIDYLYLTRANSFERASE"/>
    <property type="match status" value="1"/>
</dbReference>
<dbReference type="CDD" id="cd02516">
    <property type="entry name" value="CDP-ME_synthetase"/>
    <property type="match status" value="1"/>
</dbReference>
<keyword evidence="1 3" id="KW-0808">Transferase</keyword>
<dbReference type="GO" id="GO:0005829">
    <property type="term" value="C:cytosol"/>
    <property type="evidence" value="ECO:0007669"/>
    <property type="project" value="TreeGrafter"/>
</dbReference>
<dbReference type="EMBL" id="WKOD01000003">
    <property type="protein sequence ID" value="MSA67831.1"/>
    <property type="molecule type" value="Genomic_DNA"/>
</dbReference>
<dbReference type="RefSeq" id="WP_129915323.1">
    <property type="nucleotide sequence ID" value="NZ_RCYN01000006.1"/>
</dbReference>
<evidence type="ECO:0000256" key="2">
    <source>
        <dbReference type="ARBA" id="ARBA00022695"/>
    </source>
</evidence>
<name>A0A6A8H6L4_9LACO</name>
<evidence type="ECO:0000256" key="1">
    <source>
        <dbReference type="ARBA" id="ARBA00022679"/>
    </source>
</evidence>
<keyword evidence="2" id="KW-0548">Nucleotidyltransferase</keyword>
<reference evidence="3" key="1">
    <citation type="journal article" date="2019" name="Nat. Med.">
        <title>A library of human gut bacterial isolates paired with longitudinal multiomics data enables mechanistic microbiome research.</title>
        <authorList>
            <person name="Poyet M."/>
            <person name="Groussin M."/>
            <person name="Gibbons S.M."/>
            <person name="Avila-Pacheco J."/>
            <person name="Jiang X."/>
            <person name="Kearney S.M."/>
            <person name="Perrotta A.R."/>
            <person name="Berdy B."/>
            <person name="Zhao S."/>
            <person name="Lieberman T.D."/>
            <person name="Swanson P.K."/>
            <person name="Smith M."/>
            <person name="Roesemann S."/>
            <person name="Alexander J.E."/>
            <person name="Rich S.A."/>
            <person name="Livny J."/>
            <person name="Vlamakis H."/>
            <person name="Clish C."/>
            <person name="Bullock K."/>
            <person name="Deik A."/>
            <person name="Scott J."/>
            <person name="Pierce K.A."/>
            <person name="Xavier R.J."/>
            <person name="Alm E.J."/>
        </authorList>
    </citation>
    <scope>NUCLEOTIDE SEQUENCE</scope>
    <source>
        <strain evidence="3">BIOML-A18</strain>
    </source>
</reference>
<organism evidence="3">
    <name type="scientific">Ligilactobacillus ruminis</name>
    <dbReference type="NCBI Taxonomy" id="1623"/>
    <lineage>
        <taxon>Bacteria</taxon>
        <taxon>Bacillati</taxon>
        <taxon>Bacillota</taxon>
        <taxon>Bacilli</taxon>
        <taxon>Lactobacillales</taxon>
        <taxon>Lactobacillaceae</taxon>
        <taxon>Ligilactobacillus</taxon>
    </lineage>
</organism>
<dbReference type="InterPro" id="IPR029044">
    <property type="entry name" value="Nucleotide-diphossugar_trans"/>
</dbReference>